<comment type="caution">
    <text evidence="2">The sequence shown here is derived from an EMBL/GenBank/DDBJ whole genome shotgun (WGS) entry which is preliminary data.</text>
</comment>
<evidence type="ECO:0000313" key="3">
    <source>
        <dbReference type="Proteomes" id="UP001597511"/>
    </source>
</evidence>
<keyword evidence="1" id="KW-0812">Transmembrane</keyword>
<feature type="transmembrane region" description="Helical" evidence="1">
    <location>
        <begin position="43"/>
        <end position="62"/>
    </location>
</feature>
<protein>
    <recommendedName>
        <fullName evidence="4">Anti-sigma factor</fullName>
    </recommendedName>
</protein>
<evidence type="ECO:0000313" key="2">
    <source>
        <dbReference type="EMBL" id="MFD2919264.1"/>
    </source>
</evidence>
<keyword evidence="1" id="KW-1133">Transmembrane helix</keyword>
<organism evidence="2 3">
    <name type="scientific">Terrimonas rubra</name>
    <dbReference type="NCBI Taxonomy" id="1035890"/>
    <lineage>
        <taxon>Bacteria</taxon>
        <taxon>Pseudomonadati</taxon>
        <taxon>Bacteroidota</taxon>
        <taxon>Chitinophagia</taxon>
        <taxon>Chitinophagales</taxon>
        <taxon>Chitinophagaceae</taxon>
        <taxon>Terrimonas</taxon>
    </lineage>
</organism>
<evidence type="ECO:0000256" key="1">
    <source>
        <dbReference type="SAM" id="Phobius"/>
    </source>
</evidence>
<proteinExistence type="predicted"/>
<keyword evidence="3" id="KW-1185">Reference proteome</keyword>
<name>A0ABW6A1U4_9BACT</name>
<accession>A0ABW6A1U4</accession>
<sequence>MDNLKNFLEDHKDEMDFESPSPEVWQKLNKPLKKAPVISIRKILYAATAACVLLIAGLLYVMQEQKEPGPGEMAMAGKATIQSPDLLTNEQAVLMPDTTTDLSLARTTAEQTLKKANRSKQNTGNPIDREVQTVVQSIDKNFNKLLNAQLRNINQTPIYAESKDMFGGFKNQYRQLEIAEKQLKADIVNFGMEEQLLQQLIFINQQKLNLLKSLQVEINKVNNNIPPQQKNKQQYLKM</sequence>
<evidence type="ECO:0008006" key="4">
    <source>
        <dbReference type="Google" id="ProtNLM"/>
    </source>
</evidence>
<gene>
    <name evidence="2" type="ORF">ACFS6H_06030</name>
</gene>
<dbReference type="EMBL" id="JBHUOZ010000001">
    <property type="protein sequence ID" value="MFD2919264.1"/>
    <property type="molecule type" value="Genomic_DNA"/>
</dbReference>
<keyword evidence="1" id="KW-0472">Membrane</keyword>
<reference evidence="3" key="1">
    <citation type="journal article" date="2019" name="Int. J. Syst. Evol. Microbiol.">
        <title>The Global Catalogue of Microorganisms (GCM) 10K type strain sequencing project: providing services to taxonomists for standard genome sequencing and annotation.</title>
        <authorList>
            <consortium name="The Broad Institute Genomics Platform"/>
            <consortium name="The Broad Institute Genome Sequencing Center for Infectious Disease"/>
            <person name="Wu L."/>
            <person name="Ma J."/>
        </authorList>
    </citation>
    <scope>NUCLEOTIDE SEQUENCE [LARGE SCALE GENOMIC DNA]</scope>
    <source>
        <strain evidence="3">KCTC 23299</strain>
    </source>
</reference>
<dbReference type="RefSeq" id="WP_386096280.1">
    <property type="nucleotide sequence ID" value="NZ_JBHUOZ010000001.1"/>
</dbReference>
<dbReference type="Proteomes" id="UP001597511">
    <property type="component" value="Unassembled WGS sequence"/>
</dbReference>